<dbReference type="STRING" id="1229780.BN381_150016"/>
<dbReference type="AlphaFoldDB" id="R4YXG6"/>
<dbReference type="EMBL" id="CANL01000007">
    <property type="protein sequence ID" value="CCM62903.1"/>
    <property type="molecule type" value="Genomic_DNA"/>
</dbReference>
<dbReference type="InterPro" id="IPR036271">
    <property type="entry name" value="Tet_transcr_reg_TetR-rel_C_sf"/>
</dbReference>
<protein>
    <submittedName>
        <fullName evidence="7">Putative transcriptional regulator, TetR family</fullName>
    </submittedName>
</protein>
<dbReference type="Pfam" id="PF13977">
    <property type="entry name" value="TetR_C_6"/>
    <property type="match status" value="1"/>
</dbReference>
<dbReference type="PROSITE" id="PS50977">
    <property type="entry name" value="HTH_TETR_2"/>
    <property type="match status" value="1"/>
</dbReference>
<dbReference type="GO" id="GO:0000976">
    <property type="term" value="F:transcription cis-regulatory region binding"/>
    <property type="evidence" value="ECO:0007669"/>
    <property type="project" value="TreeGrafter"/>
</dbReference>
<proteinExistence type="predicted"/>
<dbReference type="InterPro" id="IPR050109">
    <property type="entry name" value="HTH-type_TetR-like_transc_reg"/>
</dbReference>
<accession>R4YXG6</accession>
<evidence type="ECO:0000313" key="8">
    <source>
        <dbReference type="Proteomes" id="UP000018291"/>
    </source>
</evidence>
<dbReference type="InterPro" id="IPR001647">
    <property type="entry name" value="HTH_TetR"/>
</dbReference>
<evidence type="ECO:0000256" key="1">
    <source>
        <dbReference type="ARBA" id="ARBA00022491"/>
    </source>
</evidence>
<dbReference type="HOGENOM" id="CLU_069356_15_11_11"/>
<evidence type="ECO:0000256" key="2">
    <source>
        <dbReference type="ARBA" id="ARBA00023015"/>
    </source>
</evidence>
<dbReference type="RefSeq" id="WP_012224784.1">
    <property type="nucleotide sequence ID" value="NZ_HG422565.1"/>
</dbReference>
<dbReference type="SUPFAM" id="SSF46689">
    <property type="entry name" value="Homeodomain-like"/>
    <property type="match status" value="1"/>
</dbReference>
<dbReference type="SUPFAM" id="SSF48498">
    <property type="entry name" value="Tetracyclin repressor-like, C-terminal domain"/>
    <property type="match status" value="1"/>
</dbReference>
<feature type="DNA-binding region" description="H-T-H motif" evidence="5">
    <location>
        <begin position="32"/>
        <end position="51"/>
    </location>
</feature>
<evidence type="ECO:0000256" key="4">
    <source>
        <dbReference type="ARBA" id="ARBA00023163"/>
    </source>
</evidence>
<gene>
    <name evidence="7" type="ORF">BN381_150016</name>
</gene>
<organism evidence="7 8">
    <name type="scientific">Candidatus Neomicrothrix parvicella RN1</name>
    <dbReference type="NCBI Taxonomy" id="1229780"/>
    <lineage>
        <taxon>Bacteria</taxon>
        <taxon>Bacillati</taxon>
        <taxon>Actinomycetota</taxon>
        <taxon>Acidimicrobiia</taxon>
        <taxon>Acidimicrobiales</taxon>
        <taxon>Microthrixaceae</taxon>
        <taxon>Candidatus Neomicrothrix</taxon>
    </lineage>
</organism>
<keyword evidence="1" id="KW-0678">Repressor</keyword>
<dbReference type="InterPro" id="IPR009057">
    <property type="entry name" value="Homeodomain-like_sf"/>
</dbReference>
<dbReference type="PANTHER" id="PTHR30055">
    <property type="entry name" value="HTH-TYPE TRANSCRIPTIONAL REGULATOR RUTR"/>
    <property type="match status" value="1"/>
</dbReference>
<keyword evidence="2" id="KW-0805">Transcription regulation</keyword>
<name>R4YXG6_9ACTN</name>
<dbReference type="PANTHER" id="PTHR30055:SF234">
    <property type="entry name" value="HTH-TYPE TRANSCRIPTIONAL REGULATOR BETI"/>
    <property type="match status" value="1"/>
</dbReference>
<dbReference type="eggNOG" id="COG1309">
    <property type="taxonomic scope" value="Bacteria"/>
</dbReference>
<dbReference type="PRINTS" id="PR00455">
    <property type="entry name" value="HTHTETR"/>
</dbReference>
<sequence>MATQEFRRAETRRLLLTAATELFARQGYHATSVETVAAAAERTTGALYDHFGGKPGLLVALLEDWIALTVAGLTAGMQGVPDLDGRLAAMWSGLIHTDDEAGDAWLLLEFELWLHAVRDPEIGQIGAERFRQMRGGLAVALNDWSAEFAIDLPGPADEVAAQLIALLVGMAFQHRIDPAAVPAGVVLAGLRRLLELPGQPMLLAASADQSLHVH</sequence>
<evidence type="ECO:0000313" key="7">
    <source>
        <dbReference type="EMBL" id="CCM62903.1"/>
    </source>
</evidence>
<dbReference type="Gene3D" id="1.10.357.10">
    <property type="entry name" value="Tetracycline Repressor, domain 2"/>
    <property type="match status" value="1"/>
</dbReference>
<dbReference type="OrthoDB" id="7252896at2"/>
<feature type="domain" description="HTH tetR-type" evidence="6">
    <location>
        <begin position="9"/>
        <end position="69"/>
    </location>
</feature>
<reference evidence="7 8" key="1">
    <citation type="journal article" date="2013" name="ISME J.">
        <title>Metabolic model for the filamentous 'Candidatus Microthrix parvicella' based on genomic and metagenomic analyses.</title>
        <authorList>
            <person name="Jon McIlroy S."/>
            <person name="Kristiansen R."/>
            <person name="Albertsen M."/>
            <person name="Michael Karst S."/>
            <person name="Rossetti S."/>
            <person name="Lund Nielsen J."/>
            <person name="Tandoi V."/>
            <person name="James Seviour R."/>
            <person name="Nielsen P.H."/>
        </authorList>
    </citation>
    <scope>NUCLEOTIDE SEQUENCE [LARGE SCALE GENOMIC DNA]</scope>
    <source>
        <strain evidence="7 8">RN1</strain>
    </source>
</reference>
<dbReference type="InterPro" id="IPR039538">
    <property type="entry name" value="BetI_C"/>
</dbReference>
<keyword evidence="8" id="KW-1185">Reference proteome</keyword>
<evidence type="ECO:0000256" key="5">
    <source>
        <dbReference type="PROSITE-ProRule" id="PRU00335"/>
    </source>
</evidence>
<dbReference type="Proteomes" id="UP000018291">
    <property type="component" value="Unassembled WGS sequence"/>
</dbReference>
<comment type="caution">
    <text evidence="7">The sequence shown here is derived from an EMBL/GenBank/DDBJ whole genome shotgun (WGS) entry which is preliminary data.</text>
</comment>
<keyword evidence="4" id="KW-0804">Transcription</keyword>
<dbReference type="GO" id="GO:0003700">
    <property type="term" value="F:DNA-binding transcription factor activity"/>
    <property type="evidence" value="ECO:0007669"/>
    <property type="project" value="TreeGrafter"/>
</dbReference>
<keyword evidence="3 5" id="KW-0238">DNA-binding</keyword>
<evidence type="ECO:0000256" key="3">
    <source>
        <dbReference type="ARBA" id="ARBA00023125"/>
    </source>
</evidence>
<dbReference type="Pfam" id="PF00440">
    <property type="entry name" value="TetR_N"/>
    <property type="match status" value="1"/>
</dbReference>
<evidence type="ECO:0000259" key="6">
    <source>
        <dbReference type="PROSITE" id="PS50977"/>
    </source>
</evidence>